<evidence type="ECO:0000259" key="9">
    <source>
        <dbReference type="Pfam" id="PF17727"/>
    </source>
</evidence>
<dbReference type="Pfam" id="PF05848">
    <property type="entry name" value="CtsR"/>
    <property type="match status" value="1"/>
</dbReference>
<name>A0ABT0VH26_9LACO</name>
<evidence type="ECO:0000313" key="11">
    <source>
        <dbReference type="Proteomes" id="UP001057481"/>
    </source>
</evidence>
<comment type="similarity">
    <text evidence="1 7">Belongs to the CtsR family.</text>
</comment>
<proteinExistence type="inferred from homology"/>
<keyword evidence="6 7" id="KW-0804">Transcription</keyword>
<dbReference type="Proteomes" id="UP001057481">
    <property type="component" value="Unassembled WGS sequence"/>
</dbReference>
<evidence type="ECO:0000256" key="6">
    <source>
        <dbReference type="ARBA" id="ARBA00023163"/>
    </source>
</evidence>
<dbReference type="RefSeq" id="WP_205144299.1">
    <property type="nucleotide sequence ID" value="NZ_JAFBDN010000030.1"/>
</dbReference>
<feature type="domain" description="CtsR C-terminal dimerization" evidence="9">
    <location>
        <begin position="78"/>
        <end position="149"/>
    </location>
</feature>
<evidence type="ECO:0000256" key="3">
    <source>
        <dbReference type="ARBA" id="ARBA00022491"/>
    </source>
</evidence>
<dbReference type="InterPro" id="IPR041473">
    <property type="entry name" value="CtsR_C"/>
</dbReference>
<evidence type="ECO:0000256" key="7">
    <source>
        <dbReference type="PIRNR" id="PIRNR010607"/>
    </source>
</evidence>
<evidence type="ECO:0000259" key="8">
    <source>
        <dbReference type="Pfam" id="PF05848"/>
    </source>
</evidence>
<dbReference type="InterPro" id="IPR008463">
    <property type="entry name" value="CtsR"/>
</dbReference>
<evidence type="ECO:0000256" key="1">
    <source>
        <dbReference type="ARBA" id="ARBA00010189"/>
    </source>
</evidence>
<dbReference type="PIRSF" id="PIRSF010607">
    <property type="entry name" value="Txn_repr_CtsR"/>
    <property type="match status" value="1"/>
</dbReference>
<evidence type="ECO:0000256" key="4">
    <source>
        <dbReference type="ARBA" id="ARBA00023015"/>
    </source>
</evidence>
<keyword evidence="5 7" id="KW-0238">DNA-binding</keyword>
<reference evidence="10" key="1">
    <citation type="submission" date="2021-04" db="EMBL/GenBank/DDBJ databases">
        <title>Taxonomic assessment of Weissella genus.</title>
        <authorList>
            <person name="Fanelli F."/>
            <person name="Chieffi D."/>
            <person name="Dell'Aquila A."/>
            <person name="Gyu-Sung C."/>
            <person name="Franz C.M.A.P."/>
            <person name="Fusco V."/>
        </authorList>
    </citation>
    <scope>NUCLEOTIDE SEQUENCE</scope>
    <source>
        <strain evidence="10">LMG 25373</strain>
    </source>
</reference>
<dbReference type="EMBL" id="JAGMVS010000052">
    <property type="protein sequence ID" value="MCM2437143.1"/>
    <property type="molecule type" value="Genomic_DNA"/>
</dbReference>
<evidence type="ECO:0000256" key="2">
    <source>
        <dbReference type="ARBA" id="ARBA00014129"/>
    </source>
</evidence>
<accession>A0ABT0VH26</accession>
<dbReference type="InterPro" id="IPR040465">
    <property type="entry name" value="CtsR_N"/>
</dbReference>
<dbReference type="InterPro" id="IPR041908">
    <property type="entry name" value="CtsR_C_sf"/>
</dbReference>
<gene>
    <name evidence="10" type="ORF">KAK10_04305</name>
</gene>
<protein>
    <recommendedName>
        <fullName evidence="2 7">Transcriptional regulator CtsR</fullName>
    </recommendedName>
</protein>
<dbReference type="InterPro" id="IPR041902">
    <property type="entry name" value="CtsR_N_sf"/>
</dbReference>
<dbReference type="Pfam" id="PF17727">
    <property type="entry name" value="CtsR_C"/>
    <property type="match status" value="1"/>
</dbReference>
<keyword evidence="4 7" id="KW-0805">Transcription regulation</keyword>
<dbReference type="Gene3D" id="1.10.1200.150">
    <property type="entry name" value="Transcriptional regulator CtsR, C-terminal domain"/>
    <property type="match status" value="1"/>
</dbReference>
<evidence type="ECO:0000313" key="10">
    <source>
        <dbReference type="EMBL" id="MCM2437143.1"/>
    </source>
</evidence>
<keyword evidence="11" id="KW-1185">Reference proteome</keyword>
<organism evidence="10 11">
    <name type="scientific">Periweissella beninensis</name>
    <dbReference type="NCBI Taxonomy" id="504936"/>
    <lineage>
        <taxon>Bacteria</taxon>
        <taxon>Bacillati</taxon>
        <taxon>Bacillota</taxon>
        <taxon>Bacilli</taxon>
        <taxon>Lactobacillales</taxon>
        <taxon>Lactobacillaceae</taxon>
        <taxon>Periweissella</taxon>
    </lineage>
</organism>
<dbReference type="Gene3D" id="3.30.56.130">
    <property type="entry name" value="Transcriptional regulator CtsR, winged HTH domain"/>
    <property type="match status" value="1"/>
</dbReference>
<evidence type="ECO:0000256" key="5">
    <source>
        <dbReference type="ARBA" id="ARBA00023125"/>
    </source>
</evidence>
<comment type="caution">
    <text evidence="10">The sequence shown here is derived from an EMBL/GenBank/DDBJ whole genome shotgun (WGS) entry which is preliminary data.</text>
</comment>
<feature type="domain" description="CtsR N-terminal HTH" evidence="8">
    <location>
        <begin position="5"/>
        <end position="74"/>
    </location>
</feature>
<sequence length="155" mass="17713">MEAQNVSDIIEKYLKEIINKNEHVEIRRAEIAQQFNVVPSQINYVIKTRFTIQNGYLVQSKRGGSGYIRIAKVNLVGDDQILKMVMTAIGDSVSEHDAFAVIQSLYADELLTRREANLILAALDKETLQLNDRKLENNLRARILVGVLNRLRFED</sequence>
<keyword evidence="3 7" id="KW-0678">Repressor</keyword>